<gene>
    <name evidence="2" type="ORF">CANARDRAFT_8528</name>
</gene>
<name>A0A1E4SYG8_9ASCO</name>
<dbReference type="EMBL" id="KV453856">
    <property type="protein sequence ID" value="ODV84546.1"/>
    <property type="molecule type" value="Genomic_DNA"/>
</dbReference>
<proteinExistence type="predicted"/>
<dbReference type="Proteomes" id="UP000094801">
    <property type="component" value="Unassembled WGS sequence"/>
</dbReference>
<feature type="domain" description="PH" evidence="1">
    <location>
        <begin position="437"/>
        <end position="568"/>
    </location>
</feature>
<dbReference type="Gene3D" id="2.30.29.30">
    <property type="entry name" value="Pleckstrin-homology domain (PH domain)/Phosphotyrosine-binding domain (PTB)"/>
    <property type="match status" value="1"/>
</dbReference>
<dbReference type="OrthoDB" id="28413at2759"/>
<dbReference type="Pfam" id="PF16457">
    <property type="entry name" value="PH_12"/>
    <property type="match status" value="1"/>
</dbReference>
<sequence>MSIVDYNSINKHIKELHTKNLKLDESTGAKYIESLRSSILGSNKLDKINSIVVLAKILEFLPPSDLINGLFDSKLFANIFEVASNDTVANESLRSALRISLTFLSGVIPVNRSADVFNALLVEAHNNYELLENLSNKLFDQDLRIGSNIIDFVTKLLYRSYELKEDSFIIFSVKNLMNAQFFTNLSILPDSNKAELERLGFLANLNKSVCLIKTYLMGLKLNTKIDCHHFILTDLLEAITYSINESGTATVEEYTNYGLTATPSKFIVDNYSVLTVVQMKCFLKSPNITFKKQYFEHTMFANENSYFPLGNFGHTISRLLDNVDIQDYPNLEHIFYAFNNEIYYMLMFKALNIWISSRAETEDYDKTMKVLGSVLQLVDELLENLSLDEALESLNEMEYDQLKKYQIERLKKSKNDSWSPLTANFNKDIANQALNFVKDQRFLELSKGSWVYTENPTEVTKANKKQTHYFVILSSNNQSLIYKEFPKRTAEAPNIDKDGTKIEFNQILKIDSTPLTSDATSSKLISINSRLNINKISITTKSYRIFEFFVDTRELLYIWLDGSRMLINDNSDLSDDTKYQVDSLTKIRSEIQLIDLDEKTDITEEFKFKEADLAGLTAGFYYN</sequence>
<organism evidence="2 3">
    <name type="scientific">[Candida] arabinofermentans NRRL YB-2248</name>
    <dbReference type="NCBI Taxonomy" id="983967"/>
    <lineage>
        <taxon>Eukaryota</taxon>
        <taxon>Fungi</taxon>
        <taxon>Dikarya</taxon>
        <taxon>Ascomycota</taxon>
        <taxon>Saccharomycotina</taxon>
        <taxon>Pichiomycetes</taxon>
        <taxon>Pichiales</taxon>
        <taxon>Pichiaceae</taxon>
        <taxon>Ogataea</taxon>
        <taxon>Ogataea/Candida clade</taxon>
    </lineage>
</organism>
<dbReference type="STRING" id="983967.A0A1E4SYG8"/>
<reference evidence="3" key="1">
    <citation type="submission" date="2016-04" db="EMBL/GenBank/DDBJ databases">
        <title>Comparative genomics of biotechnologically important yeasts.</title>
        <authorList>
            <consortium name="DOE Joint Genome Institute"/>
            <person name="Riley R."/>
            <person name="Haridas S."/>
            <person name="Wolfe K.H."/>
            <person name="Lopes M.R."/>
            <person name="Hittinger C.T."/>
            <person name="Goker M."/>
            <person name="Salamov A."/>
            <person name="Wisecaver J."/>
            <person name="Long T.M."/>
            <person name="Aerts A.L."/>
            <person name="Barry K."/>
            <person name="Choi C."/>
            <person name="Clum A."/>
            <person name="Coughlan A.Y."/>
            <person name="Deshpande S."/>
            <person name="Douglass A.P."/>
            <person name="Hanson S.J."/>
            <person name="Klenk H.-P."/>
            <person name="Labutti K."/>
            <person name="Lapidus A."/>
            <person name="Lindquist E."/>
            <person name="Lipzen A."/>
            <person name="Meier-Kolthoff J.P."/>
            <person name="Ohm R.A."/>
            <person name="Otillar R.P."/>
            <person name="Pangilinan J."/>
            <person name="Peng Y."/>
            <person name="Rokas A."/>
            <person name="Rosa C.A."/>
            <person name="Scheuner C."/>
            <person name="Sibirny A.A."/>
            <person name="Slot J.C."/>
            <person name="Stielow J.B."/>
            <person name="Sun H."/>
            <person name="Kurtzman C.P."/>
            <person name="Blackwell M."/>
            <person name="Grigoriev I.V."/>
            <person name="Jeffries T.W."/>
        </authorList>
    </citation>
    <scope>NUCLEOTIDE SEQUENCE [LARGE SCALE GENOMIC DNA]</scope>
    <source>
        <strain evidence="3">NRRL YB-2248</strain>
    </source>
</reference>
<accession>A0A1E4SYG8</accession>
<evidence type="ECO:0000313" key="3">
    <source>
        <dbReference type="Proteomes" id="UP000094801"/>
    </source>
</evidence>
<evidence type="ECO:0000259" key="1">
    <source>
        <dbReference type="Pfam" id="PF16457"/>
    </source>
</evidence>
<dbReference type="InterPro" id="IPR001849">
    <property type="entry name" value="PH_domain"/>
</dbReference>
<keyword evidence="3" id="KW-1185">Reference proteome</keyword>
<evidence type="ECO:0000313" key="2">
    <source>
        <dbReference type="EMBL" id="ODV84546.1"/>
    </source>
</evidence>
<protein>
    <recommendedName>
        <fullName evidence="1">PH domain-containing protein</fullName>
    </recommendedName>
</protein>
<dbReference type="InterPro" id="IPR011993">
    <property type="entry name" value="PH-like_dom_sf"/>
</dbReference>
<dbReference type="AlphaFoldDB" id="A0A1E4SYG8"/>